<dbReference type="Proteomes" id="UP000316626">
    <property type="component" value="Unassembled WGS sequence"/>
</dbReference>
<comment type="caution">
    <text evidence="4">The sequence shown here is derived from an EMBL/GenBank/DDBJ whole genome shotgun (WGS) entry which is preliminary data.</text>
</comment>
<dbReference type="Pfam" id="PF13791">
    <property type="entry name" value="Sigma_reg_C"/>
    <property type="match status" value="1"/>
</dbReference>
<evidence type="ECO:0000259" key="2">
    <source>
        <dbReference type="Pfam" id="PF13791"/>
    </source>
</evidence>
<evidence type="ECO:0000313" key="4">
    <source>
        <dbReference type="EMBL" id="TQR20561.1"/>
    </source>
</evidence>
<dbReference type="AlphaFoldDB" id="A0A544TSY2"/>
<feature type="transmembrane region" description="Helical" evidence="1">
    <location>
        <begin position="44"/>
        <end position="71"/>
    </location>
</feature>
<sequence length="337" mass="38652">MSHNDKAYENLINGAKKDLEEQNFGISEEQQQKIMKLGKMRAKWTTVITILAILLLILPILTLFSFGYYAIGGRANELIEVADKTIYLTEPNVNVKEREVETTIDIFSMDVRLNLEKKIGKEMIRIGETSIPFLFNKADQPVSQYNVDSPPKKIPYFNDELVHPKASLTYSENEEWDKLKGLPEGTVAEAYLSFDKEYSIEELERLFAGKNMELRWYAVYTGNEHIQQADNGVYVSPIGFPAQIDPDSWSPFNGEEPNEKVFLDSLKFLQKHEGVATMIARSKELDLTKRLQYVEQNGIKVYGAVVTGPTKEILKLQEDSFVRGMKRGEVRLWNWHS</sequence>
<keyword evidence="1" id="KW-0812">Transmembrane</keyword>
<dbReference type="InterPro" id="IPR025672">
    <property type="entry name" value="Sigma_reg_C_dom"/>
</dbReference>
<protein>
    <submittedName>
        <fullName evidence="4">Anti-sigma factor</fullName>
    </submittedName>
</protein>
<dbReference type="InterPro" id="IPR029101">
    <property type="entry name" value="Sigma_reg_N"/>
</dbReference>
<accession>A0A544TSY2</accession>
<reference evidence="4 5" key="1">
    <citation type="submission" date="2019-06" db="EMBL/GenBank/DDBJ databases">
        <title>Psychrobacillus vulpis sp. nov., a new species isolated from feces of a red fox that inhabits in The Tablas de Daimiel Natural Park, Albacete, Spain.</title>
        <authorList>
            <person name="Rodriguez M."/>
            <person name="Reina J.C."/>
            <person name="Bejar V."/>
            <person name="Llamas I."/>
        </authorList>
    </citation>
    <scope>NUCLEOTIDE SEQUENCE [LARGE SCALE GENOMIC DNA]</scope>
    <source>
        <strain evidence="4 5">Z8</strain>
    </source>
</reference>
<proteinExistence type="predicted"/>
<evidence type="ECO:0000256" key="1">
    <source>
        <dbReference type="SAM" id="Phobius"/>
    </source>
</evidence>
<dbReference type="OrthoDB" id="2730366at2"/>
<dbReference type="EMBL" id="VDGI01000005">
    <property type="protein sequence ID" value="TQR20561.1"/>
    <property type="molecule type" value="Genomic_DNA"/>
</dbReference>
<feature type="domain" description="Sigma factor regulator N-terminal" evidence="3">
    <location>
        <begin position="32"/>
        <end position="123"/>
    </location>
</feature>
<evidence type="ECO:0000313" key="5">
    <source>
        <dbReference type="Proteomes" id="UP000316626"/>
    </source>
</evidence>
<feature type="domain" description="Sigma factor regulator C-terminal" evidence="2">
    <location>
        <begin position="179"/>
        <end position="328"/>
    </location>
</feature>
<gene>
    <name evidence="4" type="ORF">FG384_07370</name>
</gene>
<evidence type="ECO:0000259" key="3">
    <source>
        <dbReference type="Pfam" id="PF13800"/>
    </source>
</evidence>
<dbReference type="RefSeq" id="WP_142641942.1">
    <property type="nucleotide sequence ID" value="NZ_VDGI01000005.1"/>
</dbReference>
<keyword evidence="1" id="KW-0472">Membrane</keyword>
<name>A0A544TSY2_9BACI</name>
<keyword evidence="5" id="KW-1185">Reference proteome</keyword>
<organism evidence="4 5">
    <name type="scientific">Psychrobacillus vulpis</name>
    <dbReference type="NCBI Taxonomy" id="2325572"/>
    <lineage>
        <taxon>Bacteria</taxon>
        <taxon>Bacillati</taxon>
        <taxon>Bacillota</taxon>
        <taxon>Bacilli</taxon>
        <taxon>Bacillales</taxon>
        <taxon>Bacillaceae</taxon>
        <taxon>Psychrobacillus</taxon>
    </lineage>
</organism>
<dbReference type="Pfam" id="PF13800">
    <property type="entry name" value="Sigma_reg_N"/>
    <property type="match status" value="1"/>
</dbReference>
<keyword evidence="1" id="KW-1133">Transmembrane helix</keyword>